<dbReference type="InterPro" id="IPR000524">
    <property type="entry name" value="Tscrpt_reg_HTH_GntR"/>
</dbReference>
<evidence type="ECO:0000256" key="5">
    <source>
        <dbReference type="PROSITE-ProRule" id="PRU00335"/>
    </source>
</evidence>
<dbReference type="SUPFAM" id="SSF46785">
    <property type="entry name" value="Winged helix' DNA-binding domain"/>
    <property type="match status" value="1"/>
</dbReference>
<dbReference type="SUPFAM" id="SSF48498">
    <property type="entry name" value="Tetracyclin repressor-like, C-terminal domain"/>
    <property type="match status" value="1"/>
</dbReference>
<evidence type="ECO:0000256" key="2">
    <source>
        <dbReference type="ARBA" id="ARBA00023015"/>
    </source>
</evidence>
<dbReference type="Pfam" id="PF02909">
    <property type="entry name" value="TetR_C_1"/>
    <property type="match status" value="1"/>
</dbReference>
<dbReference type="Gene3D" id="1.10.10.10">
    <property type="entry name" value="Winged helix-like DNA-binding domain superfamily/Winged helix DNA-binding domain"/>
    <property type="match status" value="1"/>
</dbReference>
<feature type="domain" description="HTH tetR-type" evidence="7">
    <location>
        <begin position="81"/>
        <end position="141"/>
    </location>
</feature>
<organism evidence="8 9">
    <name type="scientific">Thermomonospora cellulosilytica</name>
    <dbReference type="NCBI Taxonomy" id="1411118"/>
    <lineage>
        <taxon>Bacteria</taxon>
        <taxon>Bacillati</taxon>
        <taxon>Actinomycetota</taxon>
        <taxon>Actinomycetes</taxon>
        <taxon>Streptosporangiales</taxon>
        <taxon>Thermomonosporaceae</taxon>
        <taxon>Thermomonospora</taxon>
    </lineage>
</organism>
<dbReference type="GO" id="GO:0003700">
    <property type="term" value="F:DNA-binding transcription factor activity"/>
    <property type="evidence" value="ECO:0007669"/>
    <property type="project" value="InterPro"/>
</dbReference>
<keyword evidence="2" id="KW-0805">Transcription regulation</keyword>
<dbReference type="InterPro" id="IPR004111">
    <property type="entry name" value="Repressor_TetR_C"/>
</dbReference>
<evidence type="ECO:0000313" key="9">
    <source>
        <dbReference type="Proteomes" id="UP000539313"/>
    </source>
</evidence>
<dbReference type="PANTHER" id="PTHR46577:SF1">
    <property type="entry name" value="HTH-TYPE TRANSCRIPTIONAL REGULATORY PROTEIN GABR"/>
    <property type="match status" value="1"/>
</dbReference>
<dbReference type="Pfam" id="PF00440">
    <property type="entry name" value="TetR_N"/>
    <property type="match status" value="1"/>
</dbReference>
<dbReference type="InterPro" id="IPR036271">
    <property type="entry name" value="Tet_transcr_reg_TetR-rel_C_sf"/>
</dbReference>
<dbReference type="SUPFAM" id="SSF46689">
    <property type="entry name" value="Homeodomain-like"/>
    <property type="match status" value="1"/>
</dbReference>
<reference evidence="8 9" key="1">
    <citation type="submission" date="2020-08" db="EMBL/GenBank/DDBJ databases">
        <title>Sequencing the genomes of 1000 actinobacteria strains.</title>
        <authorList>
            <person name="Klenk H.-P."/>
        </authorList>
    </citation>
    <scope>NUCLEOTIDE SEQUENCE [LARGE SCALE GENOMIC DNA]</scope>
    <source>
        <strain evidence="8 9">DSM 45823</strain>
    </source>
</reference>
<evidence type="ECO:0000259" key="7">
    <source>
        <dbReference type="PROSITE" id="PS50977"/>
    </source>
</evidence>
<accession>A0A7W3N0B0</accession>
<comment type="caution">
    <text evidence="8">The sequence shown here is derived from an EMBL/GenBank/DDBJ whole genome shotgun (WGS) entry which is preliminary data.</text>
</comment>
<keyword evidence="4" id="KW-0804">Transcription</keyword>
<name>A0A7W3N0B0_9ACTN</name>
<dbReference type="AlphaFoldDB" id="A0A7W3N0B0"/>
<evidence type="ECO:0000259" key="6">
    <source>
        <dbReference type="PROSITE" id="PS50949"/>
    </source>
</evidence>
<dbReference type="GO" id="GO:0045892">
    <property type="term" value="P:negative regulation of DNA-templated transcription"/>
    <property type="evidence" value="ECO:0007669"/>
    <property type="project" value="InterPro"/>
</dbReference>
<keyword evidence="3 5" id="KW-0238">DNA-binding</keyword>
<feature type="DNA-binding region" description="H-T-H motif" evidence="5">
    <location>
        <begin position="104"/>
        <end position="123"/>
    </location>
</feature>
<dbReference type="EMBL" id="JACJII010000001">
    <property type="protein sequence ID" value="MBA9005184.1"/>
    <property type="molecule type" value="Genomic_DNA"/>
</dbReference>
<protein>
    <submittedName>
        <fullName evidence="8">DNA-binding transcriptional regulator YhcF (GntR family)</fullName>
    </submittedName>
</protein>
<feature type="domain" description="HTH gntR-type" evidence="6">
    <location>
        <begin position="2"/>
        <end position="70"/>
    </location>
</feature>
<evidence type="ECO:0000256" key="1">
    <source>
        <dbReference type="ARBA" id="ARBA00022898"/>
    </source>
</evidence>
<keyword evidence="1" id="KW-0663">Pyridoxal phosphate</keyword>
<dbReference type="Gene3D" id="1.10.357.10">
    <property type="entry name" value="Tetracycline Repressor, domain 2"/>
    <property type="match status" value="1"/>
</dbReference>
<proteinExistence type="predicted"/>
<evidence type="ECO:0000256" key="4">
    <source>
        <dbReference type="ARBA" id="ARBA00023163"/>
    </source>
</evidence>
<gene>
    <name evidence="8" type="ORF">HNR21_004066</name>
</gene>
<dbReference type="PROSITE" id="PS50949">
    <property type="entry name" value="HTH_GNTR"/>
    <property type="match status" value="1"/>
</dbReference>
<dbReference type="GO" id="GO:0003677">
    <property type="term" value="F:DNA binding"/>
    <property type="evidence" value="ECO:0007669"/>
    <property type="project" value="UniProtKB-UniRule"/>
</dbReference>
<dbReference type="CDD" id="cd07377">
    <property type="entry name" value="WHTH_GntR"/>
    <property type="match status" value="1"/>
</dbReference>
<dbReference type="InterPro" id="IPR051446">
    <property type="entry name" value="HTH_trans_reg/aminotransferase"/>
</dbReference>
<dbReference type="SMART" id="SM00345">
    <property type="entry name" value="HTH_GNTR"/>
    <property type="match status" value="1"/>
</dbReference>
<evidence type="ECO:0000313" key="8">
    <source>
        <dbReference type="EMBL" id="MBA9005184.1"/>
    </source>
</evidence>
<dbReference type="PROSITE" id="PS50977">
    <property type="entry name" value="HTH_TETR_2"/>
    <property type="match status" value="1"/>
</dbReference>
<keyword evidence="9" id="KW-1185">Reference proteome</keyword>
<dbReference type="InterPro" id="IPR036390">
    <property type="entry name" value="WH_DNA-bd_sf"/>
</dbReference>
<dbReference type="Gene3D" id="1.10.10.60">
    <property type="entry name" value="Homeodomain-like"/>
    <property type="match status" value="1"/>
</dbReference>
<sequence>MAAPYQQIVEDIRRRIAEGELAPGDRVPSTRQIAMKWGVALATAAKALAALSHEGLVEARPRSGTVVADRGHRRRPAGEHGLTRERIVAAAMEIADAEGLGALSMRSVAARLGVSTMSTYRYVGGKDDLVMLMADAAYGEAAWPETPPEGWRARFELVARLLWQVHRRHPWLAHITPLNRPLALPNLMAHGERLLAALDGLGLDPVTMLNLQILVYSHVQGLAANLEHEAQAQAATGVSDQEWVDAQVGAMDLRRLPTFAKVLAGLPSEGYDLDLDEFFEFGLQPLLDGVEALIARDRRDDAPA</sequence>
<dbReference type="InterPro" id="IPR001647">
    <property type="entry name" value="HTH_TetR"/>
</dbReference>
<dbReference type="PANTHER" id="PTHR46577">
    <property type="entry name" value="HTH-TYPE TRANSCRIPTIONAL REGULATORY PROTEIN GABR"/>
    <property type="match status" value="1"/>
</dbReference>
<dbReference type="Proteomes" id="UP000539313">
    <property type="component" value="Unassembled WGS sequence"/>
</dbReference>
<dbReference type="Pfam" id="PF00392">
    <property type="entry name" value="GntR"/>
    <property type="match status" value="1"/>
</dbReference>
<evidence type="ECO:0000256" key="3">
    <source>
        <dbReference type="ARBA" id="ARBA00023125"/>
    </source>
</evidence>
<dbReference type="RefSeq" id="WP_182706415.1">
    <property type="nucleotide sequence ID" value="NZ_JACJII010000001.1"/>
</dbReference>
<dbReference type="InterPro" id="IPR036388">
    <property type="entry name" value="WH-like_DNA-bd_sf"/>
</dbReference>
<dbReference type="InterPro" id="IPR009057">
    <property type="entry name" value="Homeodomain-like_sf"/>
</dbReference>